<comment type="caution">
    <text evidence="14">The sequence shown here is derived from an EMBL/GenBank/DDBJ whole genome shotgun (WGS) entry which is preliminary data.</text>
</comment>
<dbReference type="PANTHER" id="PTHR45884:SF1">
    <property type="entry name" value="N-ACETYLTRANSFERASE ESCO1"/>
    <property type="match status" value="1"/>
</dbReference>
<feature type="compositionally biased region" description="Polar residues" evidence="11">
    <location>
        <begin position="2773"/>
        <end position="2786"/>
    </location>
</feature>
<evidence type="ECO:0000256" key="4">
    <source>
        <dbReference type="ARBA" id="ARBA00022723"/>
    </source>
</evidence>
<feature type="compositionally biased region" description="Polar residues" evidence="11">
    <location>
        <begin position="2752"/>
        <end position="2762"/>
    </location>
</feature>
<dbReference type="GO" id="GO:0005634">
    <property type="term" value="C:nucleus"/>
    <property type="evidence" value="ECO:0007669"/>
    <property type="project" value="UniProtKB-SubCell"/>
</dbReference>
<evidence type="ECO:0000256" key="2">
    <source>
        <dbReference type="ARBA" id="ARBA00005816"/>
    </source>
</evidence>
<feature type="compositionally biased region" description="Low complexity" evidence="11">
    <location>
        <begin position="2731"/>
        <end position="2747"/>
    </location>
</feature>
<feature type="compositionally biased region" description="Polar residues" evidence="11">
    <location>
        <begin position="108"/>
        <end position="122"/>
    </location>
</feature>
<keyword evidence="7" id="KW-0539">Nucleus</keyword>
<feature type="compositionally biased region" description="Basic and acidic residues" evidence="11">
    <location>
        <begin position="2626"/>
        <end position="2647"/>
    </location>
</feature>
<feature type="compositionally biased region" description="Polar residues" evidence="11">
    <location>
        <begin position="34"/>
        <end position="44"/>
    </location>
</feature>
<dbReference type="Pfam" id="PF13880">
    <property type="entry name" value="Acetyltransf_13"/>
    <property type="match status" value="1"/>
</dbReference>
<evidence type="ECO:0000256" key="7">
    <source>
        <dbReference type="ARBA" id="ARBA00023242"/>
    </source>
</evidence>
<dbReference type="GO" id="GO:0061733">
    <property type="term" value="F:protein-lysine-acetyltransferase activity"/>
    <property type="evidence" value="ECO:0007669"/>
    <property type="project" value="TreeGrafter"/>
</dbReference>
<feature type="region of interest" description="Disordered" evidence="11">
    <location>
        <begin position="1"/>
        <end position="298"/>
    </location>
</feature>
<feature type="compositionally biased region" description="Polar residues" evidence="11">
    <location>
        <begin position="1650"/>
        <end position="1663"/>
    </location>
</feature>
<protein>
    <submittedName>
        <fullName evidence="14">Transcript variant X2</fullName>
    </submittedName>
</protein>
<name>A0A9D2Y3T9_NOTFU</name>
<accession>A0A9D2Y3T9</accession>
<feature type="domain" description="N-acetyltransferase ESCO acetyl-transferase" evidence="13">
    <location>
        <begin position="3121"/>
        <end position="3189"/>
    </location>
</feature>
<feature type="compositionally biased region" description="Acidic residues" evidence="11">
    <location>
        <begin position="652"/>
        <end position="668"/>
    </location>
</feature>
<keyword evidence="6" id="KW-0862">Zinc</keyword>
<keyword evidence="5" id="KW-0863">Zinc-finger</keyword>
<reference evidence="14" key="1">
    <citation type="submission" date="2020-03" db="EMBL/GenBank/DDBJ databases">
        <title>Intra-Species Differences in Population Size shape Life History and Genome Evolution.</title>
        <authorList>
            <person name="Willemsen D."/>
            <person name="Cui R."/>
            <person name="Valenzano D.R."/>
        </authorList>
    </citation>
    <scope>NUCLEOTIDE SEQUENCE</scope>
    <source>
        <strain evidence="14">GRZ</strain>
        <tissue evidence="14">Whole</tissue>
    </source>
</reference>
<evidence type="ECO:0000259" key="12">
    <source>
        <dbReference type="Pfam" id="PF13878"/>
    </source>
</evidence>
<comment type="catalytic activity">
    <reaction evidence="10">
        <text>L-lysyl-[protein] + acetyl-CoA = N(6)-acetyl-L-lysyl-[protein] + CoA + H(+)</text>
        <dbReference type="Rhea" id="RHEA:45948"/>
        <dbReference type="Rhea" id="RHEA-COMP:9752"/>
        <dbReference type="Rhea" id="RHEA-COMP:10731"/>
        <dbReference type="ChEBI" id="CHEBI:15378"/>
        <dbReference type="ChEBI" id="CHEBI:29969"/>
        <dbReference type="ChEBI" id="CHEBI:57287"/>
        <dbReference type="ChEBI" id="CHEBI:57288"/>
        <dbReference type="ChEBI" id="CHEBI:61930"/>
    </reaction>
</comment>
<evidence type="ECO:0000256" key="5">
    <source>
        <dbReference type="ARBA" id="ARBA00022771"/>
    </source>
</evidence>
<feature type="region of interest" description="Disordered" evidence="11">
    <location>
        <begin position="1641"/>
        <end position="1667"/>
    </location>
</feature>
<evidence type="ECO:0000256" key="3">
    <source>
        <dbReference type="ARBA" id="ARBA00022679"/>
    </source>
</evidence>
<gene>
    <name evidence="14" type="ORF">G4P62_007979</name>
</gene>
<feature type="domain" description="N-acetyltransferase ESCO zinc-finger" evidence="12">
    <location>
        <begin position="2963"/>
        <end position="3002"/>
    </location>
</feature>
<feature type="region of interest" description="Disordered" evidence="11">
    <location>
        <begin position="2547"/>
        <end position="2938"/>
    </location>
</feature>
<evidence type="ECO:0000256" key="10">
    <source>
        <dbReference type="ARBA" id="ARBA00047902"/>
    </source>
</evidence>
<sequence>MPDQKRESDPHEPQPKLRKLDEDAEALPSKIGPATNSLITGQMKEQTEAAPRTKKKRSSSGEGESLPAKSSKQDSFPEDSSKTTSDPRLLKAKLLNATSASCGEAPSQRANSNASLKRSASTESDEDLSSDGSKSDFFRQRDDEDKAHCIRRNYKKTKCKAEESSDLLEGLPSSPADPVQMDHNYGRFSDATSPESTEDANEKTSRFFSQQGKQETPHNAKEKVSTGTSEPETRSIEATVEIDSAAEESKHNEFKDMESHINLDNKASASSGEVLDSVTPVGEENEQTDQAESIRIQRDVDNETIAQSEETLCSAIVEVTSSGRSDEPADDETDLAFISESRTHLSDQSVSEGDGQSIRCKFKDGEVVGQLDEVLLNKTTSAPEQVEIFYPSIETDKNATTEHVAIPETQTELKIQLSSAEKLNAADTVVRLCDDVNDTLKKSEETLEENVQEPADVSRPASCPGPLVEGETNHFFEISDSCTDTSPECKSVHEENKIERLAEKNLVPEGQITPVDLQSQENHLVYDSITNAAAEVKEDVVISHCFASPDTQIQENSNPDVTVETQSQEVYESATTLSTHVDEDNVETLTGNQECESLETLTVEASGISDPVPPSAEVHDDGVTADKCENSLERAGPAENQSAMETQTVEVELQEDPVSEPISDEDQRDPENASSDAGERVEAAAESLTGVELQTATVSEETQNKKMHIQMNQDVSGHTFDINVEAQRGVQNDNRAAKVQISHDVEAVVSSKDASSVMEEAEETQMVSKLTPDTSTQSQTVWEDKSFKNCEESESVSAAAQSRTEIGEDVKALSKEVSPIKVIQSQMVSEPIADMPEETHRDLENANCVAQIQTEDGVEADFSSDEAYKVMEEENQVVVKPTTDASNETPTVRDAAAAQTQIEVGEEANATSEEVSNVASIKELQTQMVSEPPTGIPEETHKEPESSTLKTGDVMFVSAAAQSQTEDSVEAEVSSAEVSNMMEEVEETQMVSKPMADILNETRTVWEDAAAQSQTEVGKEAKPEEVSIIRSMNIIQSHMVSDDHIELGSTNCVAEIQIEDCVETKITSEEASNIASIEEMQAQIVSEPITHIHEETHTDLDNANGVAQIQIEDGVEAEVSSEEASNMMEEAEETQMVCQPTTDISIETVWEDAAAQSPAEVGEEAKIVSEKASNIVSIEEMQTQVVSPTGIPEETHKEPESSTLKTGDVMFVSAAAQSQTEDGVEAEVSSAEVSNMMEEVEETQMVSKPMADILNETQTVWDAAAAQSQTEVCKEAKPEEVSNITSMNIIQSHMVSDAHIELESTNFVAEIQIEDCVETKITSEEASNIASIEEMQAQIVSEPITHIHEETHTDLDNANGVAQIQIEDGVEAEVSSEEASNMMEEAEETQMVCQPTTDISIETVWEDAAAQSPAEVGEEAKIVSEKASNIASIEEMQTQMVSPTGIPEETHKEPESSTLKTGDVMFVSAAAQSQTEDLEEAKSTSGEVSKIAPVDQVQAQIVSEPTTDMSVGFPEENVKTAENKEVEFESVAVTPCQMEVEDQSYPAFSVGVNKIQTEMDTQMAEKSSNGVFGVGSQTQTNLDFSGQAKDETSEDVHEDMMVEAPQNMEINSENVTEQENQTQQITAESEISAAAPLVEMQSEKNENETSEQVSAEETQSQHVGEQITDVESVNVAVGQNETQTSPLSVETLIHTRLGVTEPGRSQLQSLRSSSDEDENKVTENKVDVAVRINEIQTQAAEMFEDISQPTTPEQTPSLVDQEVSELIRDTQVFAETQIQRSLGPTETFKDLPEQVEENSRIPSVDITEMTNKVKVAEALEEIPLPSAMELTQVQRGQEVSKVEEQNMQSVGSENHPITDMQTSAEFDQTQRCKEETDESVDQAASGCENVPEVLTETSAAASEHQNHLAEETGERAASDMKTTLLLNVDTKDKDMQVEPDDVISGPVRPDDNNEVIVAPVSTMEGGAESRDVIGFVCGQSDVQAPEEQIKPVNQSEFHDNQVVYEPISSPESNSGGGVCTTVELGETISFLDLQNTETHHTLGGESGILTSDATSEAAHSNQEEEIEKAEICVPESQAAAEMEVDTISEAQLEQSNTTEAFEQVAAVSSSDDMDVTEDATEKREIPVEVTEQVQEAAAAAPASDEAEVTDGSSEEYVILEPVPEDNIHFDIVTQAVAESGLSASLCPADVSGDEITNQNVLKDPQQAEVKEDDGGECPVLTSSGDILDQEMETNVLQDVSNSYHLPSSTTEETDITNPPQHTIEDAGLMVVENEKCHLDLQQVQILEDIEIGHEIVVAEENGNVTAVKPPDQPTEVSSEQSVQKVYDQKKKTNETAKQSKTEDEKKVPEVPKPKKQEMNTQARTKARLAALAEQKAAASKRSTNRQQLNLLALCQEIAEDIATDSMLLKKIEEEKQAAAVAAKAEARQKELLPAVSEVDPVSVATPAEPEESSGSVIHAPEPSPAQPSTAADDSAETKPVVDPPKRRFFISQVSVPLKAHEKKKLTRYQRLRQVELQREKMSWARVKKLKSDQANQMFSDVDWQASFSGGFLMSPPTPPPAPSTPKMSSTNPAETSQLTPPKVEAPTAETPTAETPTAETLTAETPTADTSTAEAAQVGPQQPKTSKTEPPKPESAENKPVKAEKSKTQQPPCENRRSTRQSKALALQTAAAPAPAPKVTRSASKKTLPAKPPPMPNGINAQKQKPVEYKPYRPRPKYSPDDFELDDDDLLLASPARPRPQQSPAAPCQKPPASSQPTNQMRLNPHTAPPGQISGQSKPTAVSQAQLKLVQSKPPVTATPPPKPAPSASVQLTSPKHVSPSGRPKPAASAPPQLKTVVGATPSDSVTSETKPAAAEASVPQKTENLSSQEKEKSQKTADPRSPPLPLVECSKESDDAEKCEEKPAVTTSSSAAENNSATEEQTSEKHLYDGDAKHQDSVTHLNEASLQKEVKRLKEADKDSSQTIIDAGQKHHGPVACSMCGMLYSAANPEDESQHLLFHNQFISAVKYVGWKKERILAEFPDGKIILVLPDDPKYALKKVEEIREMVDNDLGFQQVETKCPSQTKTFLFITIDKKVAGCLIAENIQEGYRVIEEPIPEGSEGEKVMFERQRAWCCSTTPEPAICGISRIWVVSMMRRRGIATRMIECLRNNFIYGSYLSKDEIAFSDPTPDGKLFAMHYFGTSQFLVYNFVSGPCSVQPKTHAV</sequence>
<feature type="compositionally biased region" description="Polar residues" evidence="11">
    <location>
        <begin position="2314"/>
        <end position="2323"/>
    </location>
</feature>
<keyword evidence="8" id="KW-0131">Cell cycle</keyword>
<dbReference type="PANTHER" id="PTHR45884">
    <property type="entry name" value="N-ACETYLTRANSFERASE ECO"/>
    <property type="match status" value="1"/>
</dbReference>
<feature type="compositionally biased region" description="Low complexity" evidence="11">
    <location>
        <begin position="2907"/>
        <end position="2921"/>
    </location>
</feature>
<comment type="similarity">
    <text evidence="2">Belongs to the acetyltransferase family. ECO subfamily.</text>
</comment>
<evidence type="ECO:0000313" key="14">
    <source>
        <dbReference type="EMBL" id="KAF7213470.1"/>
    </source>
</evidence>
<evidence type="ECO:0000313" key="15">
    <source>
        <dbReference type="Proteomes" id="UP000822369"/>
    </source>
</evidence>
<feature type="compositionally biased region" description="Basic and acidic residues" evidence="11">
    <location>
        <begin position="133"/>
        <end position="148"/>
    </location>
</feature>
<feature type="compositionally biased region" description="Basic and acidic residues" evidence="11">
    <location>
        <begin position="2923"/>
        <end position="2938"/>
    </location>
</feature>
<keyword evidence="4" id="KW-0479">Metal-binding</keyword>
<dbReference type="Pfam" id="PF13878">
    <property type="entry name" value="zf-C2H2_3"/>
    <property type="match status" value="1"/>
</dbReference>
<feature type="region of interest" description="Disordered" evidence="11">
    <location>
        <begin position="2302"/>
        <end position="2369"/>
    </location>
</feature>
<feature type="compositionally biased region" description="Basic and acidic residues" evidence="11">
    <location>
        <begin position="215"/>
        <end position="224"/>
    </location>
</feature>
<feature type="compositionally biased region" description="Low complexity" evidence="11">
    <location>
        <begin position="2664"/>
        <end position="2673"/>
    </location>
</feature>
<evidence type="ECO:0000256" key="6">
    <source>
        <dbReference type="ARBA" id="ARBA00022833"/>
    </source>
</evidence>
<feature type="region of interest" description="Disordered" evidence="11">
    <location>
        <begin position="1703"/>
        <end position="1722"/>
    </location>
</feature>
<evidence type="ECO:0000256" key="8">
    <source>
        <dbReference type="ARBA" id="ARBA00023306"/>
    </source>
</evidence>
<feature type="compositionally biased region" description="Basic and acidic residues" evidence="11">
    <location>
        <begin position="2869"/>
        <end position="2879"/>
    </location>
</feature>
<evidence type="ECO:0000256" key="9">
    <source>
        <dbReference type="ARBA" id="ARBA00023315"/>
    </source>
</evidence>
<keyword evidence="9" id="KW-0012">Acyltransferase</keyword>
<feature type="compositionally biased region" description="Low complexity" evidence="11">
    <location>
        <begin position="2579"/>
        <end position="2625"/>
    </location>
</feature>
<feature type="compositionally biased region" description="Basic and acidic residues" evidence="11">
    <location>
        <begin position="247"/>
        <end position="263"/>
    </location>
</feature>
<dbReference type="EMBL" id="JAAVVJ010000010">
    <property type="protein sequence ID" value="KAF7213470.1"/>
    <property type="molecule type" value="Genomic_DNA"/>
</dbReference>
<keyword evidence="3" id="KW-0808">Transferase</keyword>
<dbReference type="InterPro" id="IPR028005">
    <property type="entry name" value="AcTrfase_ESCO_Znf_dom"/>
</dbReference>
<dbReference type="Proteomes" id="UP000822369">
    <property type="component" value="Chromosome 10"/>
</dbReference>
<feature type="region of interest" description="Disordered" evidence="11">
    <location>
        <begin position="652"/>
        <end position="692"/>
    </location>
</feature>
<evidence type="ECO:0000256" key="11">
    <source>
        <dbReference type="SAM" id="MobiDB-lite"/>
    </source>
</evidence>
<organism evidence="14 15">
    <name type="scientific">Nothobranchius furzeri</name>
    <name type="common">Turquoise killifish</name>
    <dbReference type="NCBI Taxonomy" id="105023"/>
    <lineage>
        <taxon>Eukaryota</taxon>
        <taxon>Metazoa</taxon>
        <taxon>Chordata</taxon>
        <taxon>Craniata</taxon>
        <taxon>Vertebrata</taxon>
        <taxon>Euteleostomi</taxon>
        <taxon>Actinopterygii</taxon>
        <taxon>Neopterygii</taxon>
        <taxon>Teleostei</taxon>
        <taxon>Neoteleostei</taxon>
        <taxon>Acanthomorphata</taxon>
        <taxon>Ovalentaria</taxon>
        <taxon>Atherinomorphae</taxon>
        <taxon>Cyprinodontiformes</taxon>
        <taxon>Nothobranchiidae</taxon>
        <taxon>Nothobranchius</taxon>
    </lineage>
</organism>
<dbReference type="InterPro" id="IPR028009">
    <property type="entry name" value="ESCO_Acetyltransf_dom"/>
</dbReference>
<feature type="compositionally biased region" description="Basic and acidic residues" evidence="11">
    <location>
        <begin position="2326"/>
        <end position="2357"/>
    </location>
</feature>
<feature type="compositionally biased region" description="Basic residues" evidence="11">
    <location>
        <begin position="149"/>
        <end position="158"/>
    </location>
</feature>
<feature type="region of interest" description="Disordered" evidence="11">
    <location>
        <begin position="2440"/>
        <end position="2483"/>
    </location>
</feature>
<evidence type="ECO:0000256" key="1">
    <source>
        <dbReference type="ARBA" id="ARBA00004123"/>
    </source>
</evidence>
<proteinExistence type="inferred from homology"/>
<feature type="compositionally biased region" description="Basic and acidic residues" evidence="11">
    <location>
        <begin position="1"/>
        <end position="21"/>
    </location>
</feature>
<dbReference type="GO" id="GO:0000785">
    <property type="term" value="C:chromatin"/>
    <property type="evidence" value="ECO:0007669"/>
    <property type="project" value="TreeGrafter"/>
</dbReference>
<feature type="compositionally biased region" description="Acidic residues" evidence="11">
    <location>
        <begin position="2721"/>
        <end position="2730"/>
    </location>
</feature>
<dbReference type="GO" id="GO:0007064">
    <property type="term" value="P:mitotic sister chromatid cohesion"/>
    <property type="evidence" value="ECO:0007669"/>
    <property type="project" value="TreeGrafter"/>
</dbReference>
<evidence type="ECO:0000259" key="13">
    <source>
        <dbReference type="Pfam" id="PF13880"/>
    </source>
</evidence>
<comment type="subcellular location">
    <subcellularLocation>
        <location evidence="1">Nucleus</location>
    </subcellularLocation>
</comment>
<dbReference type="GO" id="GO:0008270">
    <property type="term" value="F:zinc ion binding"/>
    <property type="evidence" value="ECO:0007669"/>
    <property type="project" value="UniProtKB-KW"/>
</dbReference>